<gene>
    <name evidence="1" type="ORF">LMG29739_02806</name>
</gene>
<dbReference type="AlphaFoldDB" id="A0A6J5DWH8"/>
<evidence type="ECO:0000313" key="2">
    <source>
        <dbReference type="Proteomes" id="UP000494329"/>
    </source>
</evidence>
<dbReference type="Proteomes" id="UP000494329">
    <property type="component" value="Unassembled WGS sequence"/>
</dbReference>
<name>A0A6J5DWH8_9BURK</name>
<evidence type="ECO:0000313" key="1">
    <source>
        <dbReference type="EMBL" id="CAB3757864.1"/>
    </source>
</evidence>
<organism evidence="1 2">
    <name type="scientific">Paraburkholderia solisilvae</name>
    <dbReference type="NCBI Taxonomy" id="624376"/>
    <lineage>
        <taxon>Bacteria</taxon>
        <taxon>Pseudomonadati</taxon>
        <taxon>Pseudomonadota</taxon>
        <taxon>Betaproteobacteria</taxon>
        <taxon>Burkholderiales</taxon>
        <taxon>Burkholderiaceae</taxon>
        <taxon>Paraburkholderia</taxon>
    </lineage>
</organism>
<accession>A0A6J5DWH8</accession>
<dbReference type="EMBL" id="CADIKF010000019">
    <property type="protein sequence ID" value="CAB3757864.1"/>
    <property type="molecule type" value="Genomic_DNA"/>
</dbReference>
<keyword evidence="2" id="KW-1185">Reference proteome</keyword>
<reference evidence="1 2" key="1">
    <citation type="submission" date="2020-04" db="EMBL/GenBank/DDBJ databases">
        <authorList>
            <person name="De Canck E."/>
        </authorList>
    </citation>
    <scope>NUCLEOTIDE SEQUENCE [LARGE SCALE GENOMIC DNA]</scope>
    <source>
        <strain evidence="1 2">LMG 29739</strain>
    </source>
</reference>
<sequence length="40" mass="4298">MRSESPFTPRSLTAGDDLRFAPIARKPAALAYSLATTETS</sequence>
<protein>
    <submittedName>
        <fullName evidence="1">Uncharacterized protein</fullName>
    </submittedName>
</protein>
<proteinExistence type="predicted"/>